<dbReference type="OrthoDB" id="129261at2"/>
<feature type="region of interest" description="Disordered" evidence="1">
    <location>
        <begin position="141"/>
        <end position="169"/>
    </location>
</feature>
<proteinExistence type="predicted"/>
<dbReference type="SMART" id="SM01321">
    <property type="entry name" value="Y1_Tnp"/>
    <property type="match status" value="1"/>
</dbReference>
<dbReference type="EMBL" id="FZOU01000001">
    <property type="protein sequence ID" value="SNS27901.1"/>
    <property type="molecule type" value="Genomic_DNA"/>
</dbReference>
<dbReference type="Proteomes" id="UP000198356">
    <property type="component" value="Unassembled WGS sequence"/>
</dbReference>
<keyword evidence="4" id="KW-1185">Reference proteome</keyword>
<dbReference type="NCBIfam" id="NF047646">
    <property type="entry name" value="REP_Tyr_transpos"/>
    <property type="match status" value="1"/>
</dbReference>
<sequence length="169" mass="19449">MHATRQTQETYAITVVAHQRQRHFQRTANADLFIEMLFRYRDQGRFAVHGFVVMPDHIHVLITPAMNVSTARAVQFIKGGYSFAVRKQSPGEVWQSGYHEHRIRDLDDFENQRIYIAKNPVRKKYADYPHVHTVFEDRLDPTPEHLMVGPKKHTPGAEAPSGRDSGSQG</sequence>
<evidence type="ECO:0000313" key="3">
    <source>
        <dbReference type="EMBL" id="SNS27901.1"/>
    </source>
</evidence>
<reference evidence="3 4" key="1">
    <citation type="submission" date="2017-06" db="EMBL/GenBank/DDBJ databases">
        <authorList>
            <person name="Kim H.J."/>
            <person name="Triplett B.A."/>
        </authorList>
    </citation>
    <scope>NUCLEOTIDE SEQUENCE [LARGE SCALE GENOMIC DNA]</scope>
    <source>
        <strain evidence="3 4">DSM 18704</strain>
    </source>
</reference>
<dbReference type="PANTHER" id="PTHR36966:SF1">
    <property type="entry name" value="REP-ASSOCIATED TYROSINE TRANSPOSASE"/>
    <property type="match status" value="1"/>
</dbReference>
<protein>
    <submittedName>
        <fullName evidence="3">Putative transposase</fullName>
    </submittedName>
</protein>
<evidence type="ECO:0000313" key="4">
    <source>
        <dbReference type="Proteomes" id="UP000198356"/>
    </source>
</evidence>
<dbReference type="Gene3D" id="3.30.70.1290">
    <property type="entry name" value="Transposase IS200-like"/>
    <property type="match status" value="1"/>
</dbReference>
<dbReference type="InterPro" id="IPR052715">
    <property type="entry name" value="RAYT_transposase"/>
</dbReference>
<dbReference type="GO" id="GO:0043565">
    <property type="term" value="F:sequence-specific DNA binding"/>
    <property type="evidence" value="ECO:0007669"/>
    <property type="project" value="TreeGrafter"/>
</dbReference>
<dbReference type="GO" id="GO:0006313">
    <property type="term" value="P:DNA transposition"/>
    <property type="evidence" value="ECO:0007669"/>
    <property type="project" value="InterPro"/>
</dbReference>
<organism evidence="3 4">
    <name type="scientific">Granulicella rosea</name>
    <dbReference type="NCBI Taxonomy" id="474952"/>
    <lineage>
        <taxon>Bacteria</taxon>
        <taxon>Pseudomonadati</taxon>
        <taxon>Acidobacteriota</taxon>
        <taxon>Terriglobia</taxon>
        <taxon>Terriglobales</taxon>
        <taxon>Acidobacteriaceae</taxon>
        <taxon>Granulicella</taxon>
    </lineage>
</organism>
<feature type="domain" description="Transposase IS200-like" evidence="2">
    <location>
        <begin position="6"/>
        <end position="119"/>
    </location>
</feature>
<dbReference type="PANTHER" id="PTHR36966">
    <property type="entry name" value="REP-ASSOCIATED TYROSINE TRANSPOSASE"/>
    <property type="match status" value="1"/>
</dbReference>
<dbReference type="RefSeq" id="WP_089406624.1">
    <property type="nucleotide sequence ID" value="NZ_FZOU01000001.1"/>
</dbReference>
<evidence type="ECO:0000256" key="1">
    <source>
        <dbReference type="SAM" id="MobiDB-lite"/>
    </source>
</evidence>
<dbReference type="InterPro" id="IPR002686">
    <property type="entry name" value="Transposase_17"/>
</dbReference>
<dbReference type="AlphaFoldDB" id="A0A239D7S6"/>
<dbReference type="SUPFAM" id="SSF143422">
    <property type="entry name" value="Transposase IS200-like"/>
    <property type="match status" value="1"/>
</dbReference>
<gene>
    <name evidence="3" type="ORF">SAMN05421770_101315</name>
</gene>
<name>A0A239D7S6_9BACT</name>
<dbReference type="InterPro" id="IPR036515">
    <property type="entry name" value="Transposase_17_sf"/>
</dbReference>
<evidence type="ECO:0000259" key="2">
    <source>
        <dbReference type="SMART" id="SM01321"/>
    </source>
</evidence>
<dbReference type="GO" id="GO:0004803">
    <property type="term" value="F:transposase activity"/>
    <property type="evidence" value="ECO:0007669"/>
    <property type="project" value="InterPro"/>
</dbReference>
<dbReference type="Pfam" id="PF01797">
    <property type="entry name" value="Y1_Tnp"/>
    <property type="match status" value="1"/>
</dbReference>
<accession>A0A239D7S6</accession>